<organism evidence="5 6">
    <name type="scientific">Sulfitobacter aestuarii</name>
    <dbReference type="NCBI Taxonomy" id="2161676"/>
    <lineage>
        <taxon>Bacteria</taxon>
        <taxon>Pseudomonadati</taxon>
        <taxon>Pseudomonadota</taxon>
        <taxon>Alphaproteobacteria</taxon>
        <taxon>Rhodobacterales</taxon>
        <taxon>Roseobacteraceae</taxon>
        <taxon>Sulfitobacter</taxon>
    </lineage>
</organism>
<comment type="catalytic activity">
    <reaction evidence="4">
        <text>a ribonucleoside 5'-triphosphate + H2O = a ribonucleoside 5'-phosphate + diphosphate + H(+)</text>
        <dbReference type="Rhea" id="RHEA:23996"/>
        <dbReference type="ChEBI" id="CHEBI:15377"/>
        <dbReference type="ChEBI" id="CHEBI:15378"/>
        <dbReference type="ChEBI" id="CHEBI:33019"/>
        <dbReference type="ChEBI" id="CHEBI:58043"/>
        <dbReference type="ChEBI" id="CHEBI:61557"/>
        <dbReference type="EC" id="3.6.1.9"/>
    </reaction>
</comment>
<evidence type="ECO:0000256" key="3">
    <source>
        <dbReference type="ARBA" id="ARBA00023080"/>
    </source>
</evidence>
<evidence type="ECO:0000313" key="6">
    <source>
        <dbReference type="Proteomes" id="UP001597474"/>
    </source>
</evidence>
<accession>A0ABW5U629</accession>
<evidence type="ECO:0000313" key="5">
    <source>
        <dbReference type="EMBL" id="MFD2741254.1"/>
    </source>
</evidence>
<dbReference type="EMBL" id="JBHUMP010000020">
    <property type="protein sequence ID" value="MFD2741254.1"/>
    <property type="molecule type" value="Genomic_DNA"/>
</dbReference>
<keyword evidence="2 4" id="KW-0378">Hydrolase</keyword>
<evidence type="ECO:0000256" key="4">
    <source>
        <dbReference type="HAMAP-Rule" id="MF_00528"/>
    </source>
</evidence>
<keyword evidence="4" id="KW-0963">Cytoplasm</keyword>
<dbReference type="HAMAP" id="MF_00528">
    <property type="entry name" value="Maf"/>
    <property type="match status" value="1"/>
</dbReference>
<dbReference type="CDD" id="cd00555">
    <property type="entry name" value="Maf"/>
    <property type="match status" value="1"/>
</dbReference>
<dbReference type="PANTHER" id="PTHR43213">
    <property type="entry name" value="BIFUNCTIONAL DTTP/UTP PYROPHOSPHATASE/METHYLTRANSFERASE PROTEIN-RELATED"/>
    <property type="match status" value="1"/>
</dbReference>
<dbReference type="Proteomes" id="UP001597474">
    <property type="component" value="Unassembled WGS sequence"/>
</dbReference>
<keyword evidence="3 4" id="KW-0546">Nucleotide metabolism</keyword>
<dbReference type="PIRSF" id="PIRSF006305">
    <property type="entry name" value="Maf"/>
    <property type="match status" value="1"/>
</dbReference>
<dbReference type="EC" id="3.6.1.9" evidence="4"/>
<proteinExistence type="inferred from homology"/>
<dbReference type="PANTHER" id="PTHR43213:SF5">
    <property type="entry name" value="BIFUNCTIONAL DTTP_UTP PYROPHOSPHATASE_METHYLTRANSFERASE PROTEIN-RELATED"/>
    <property type="match status" value="1"/>
</dbReference>
<dbReference type="Pfam" id="PF02545">
    <property type="entry name" value="Maf"/>
    <property type="match status" value="1"/>
</dbReference>
<gene>
    <name evidence="5" type="ORF">ACFSUD_16875</name>
</gene>
<comment type="caution">
    <text evidence="5">The sequence shown here is derived from an EMBL/GenBank/DDBJ whole genome shotgun (WGS) entry which is preliminary data.</text>
</comment>
<keyword evidence="6" id="KW-1185">Reference proteome</keyword>
<sequence>MPLPIILASGSEVRAGLLRQADVPHQIVVPRIDEETVKQSLLGEDAKPRDIADTLAELKARKVSEKHPGTLVLGCDQVLDHRGTMLSKPAGREDAVAQLKTLRGDKHFLLSAAVLCEDGEPVWRHVGQVRLRMRDVSDEYIQDYVDRNWDSIRHAVGCYKLEEEGVRLFTSVEGDYFHVLGLPLLELLNHLALRGEIAT</sequence>
<dbReference type="InterPro" id="IPR029001">
    <property type="entry name" value="ITPase-like_fam"/>
</dbReference>
<dbReference type="Gene3D" id="3.90.950.10">
    <property type="match status" value="1"/>
</dbReference>
<evidence type="ECO:0000256" key="2">
    <source>
        <dbReference type="ARBA" id="ARBA00022801"/>
    </source>
</evidence>
<dbReference type="InterPro" id="IPR003697">
    <property type="entry name" value="Maf-like"/>
</dbReference>
<protein>
    <recommendedName>
        <fullName evidence="4">Nucleoside triphosphate pyrophosphatase</fullName>
        <ecNumber evidence="4">3.6.1.9</ecNumber>
    </recommendedName>
    <alternativeName>
        <fullName evidence="4">Nucleotide pyrophosphatase</fullName>
        <shortName evidence="4">Nucleotide PPase</shortName>
    </alternativeName>
</protein>
<name>A0ABW5U629_9RHOB</name>
<dbReference type="NCBIfam" id="TIGR00172">
    <property type="entry name" value="maf"/>
    <property type="match status" value="1"/>
</dbReference>
<comment type="catalytic activity">
    <reaction evidence="4">
        <text>a 2'-deoxyribonucleoside 5'-triphosphate + H2O = a 2'-deoxyribonucleoside 5'-phosphate + diphosphate + H(+)</text>
        <dbReference type="Rhea" id="RHEA:44644"/>
        <dbReference type="ChEBI" id="CHEBI:15377"/>
        <dbReference type="ChEBI" id="CHEBI:15378"/>
        <dbReference type="ChEBI" id="CHEBI:33019"/>
        <dbReference type="ChEBI" id="CHEBI:61560"/>
        <dbReference type="ChEBI" id="CHEBI:65317"/>
        <dbReference type="EC" id="3.6.1.9"/>
    </reaction>
</comment>
<reference evidence="6" key="1">
    <citation type="journal article" date="2019" name="Int. J. Syst. Evol. Microbiol.">
        <title>The Global Catalogue of Microorganisms (GCM) 10K type strain sequencing project: providing services to taxonomists for standard genome sequencing and annotation.</title>
        <authorList>
            <consortium name="The Broad Institute Genomics Platform"/>
            <consortium name="The Broad Institute Genome Sequencing Center for Infectious Disease"/>
            <person name="Wu L."/>
            <person name="Ma J."/>
        </authorList>
    </citation>
    <scope>NUCLEOTIDE SEQUENCE [LARGE SCALE GENOMIC DNA]</scope>
    <source>
        <strain evidence="6">TISTR 2562</strain>
    </source>
</reference>
<evidence type="ECO:0000256" key="1">
    <source>
        <dbReference type="ARBA" id="ARBA00001968"/>
    </source>
</evidence>
<comment type="similarity">
    <text evidence="4">Belongs to the Maf family.</text>
</comment>
<comment type="function">
    <text evidence="4">Nucleoside triphosphate pyrophosphatase. May have a dual role in cell division arrest and in preventing the incorporation of modified nucleotides into cellular nucleic acids.</text>
</comment>
<comment type="caution">
    <text evidence="4">Lacks conserved residue(s) required for the propagation of feature annotation.</text>
</comment>
<feature type="active site" description="Proton acceptor" evidence="4">
    <location>
        <position position="76"/>
    </location>
</feature>
<dbReference type="SUPFAM" id="SSF52972">
    <property type="entry name" value="ITPase-like"/>
    <property type="match status" value="1"/>
</dbReference>
<dbReference type="RefSeq" id="WP_386375679.1">
    <property type="nucleotide sequence ID" value="NZ_JBHUMP010000020.1"/>
</dbReference>
<comment type="subcellular location">
    <subcellularLocation>
        <location evidence="4">Cytoplasm</location>
    </subcellularLocation>
</comment>
<dbReference type="GO" id="GO:0016787">
    <property type="term" value="F:hydrolase activity"/>
    <property type="evidence" value="ECO:0007669"/>
    <property type="project" value="UniProtKB-KW"/>
</dbReference>
<comment type="cofactor">
    <cofactor evidence="1 4">
        <name>a divalent metal cation</name>
        <dbReference type="ChEBI" id="CHEBI:60240"/>
    </cofactor>
</comment>